<accession>A0ACC0WAQ5</accession>
<keyword evidence="2" id="KW-1185">Reference proteome</keyword>
<protein>
    <submittedName>
        <fullName evidence="1">Uncharacterized protein</fullName>
    </submittedName>
</protein>
<sequence>MSSSSSSRAFALANRLIGRYVFRDDEMKLATTVKDTSLPASIHFYYDDLTRCIYLLGVARPDHLNFSPPATIKDPGPSSESRDMMNRRQEMTKDESENRTLLERIRNELDTFERERLKMQVLLYACCHILIVLREDARVTTNLLRDVRLLAAEKAQLLRSVLSSNKHSKRESGHLKGFTSSSSRGKNAFAPGRCVPLVVYVVPAPEEILHSSIKAQSSGPTRSAIISFCKAIEERLTILFQPLRGSSIGSLRMRDALNAVNHSKERRVFNLDPAHSVVVVSRRTATSNGRAVAQLEELSDALESDTIDDDIFNTSSMLQLPADDDDMGFQRLSQYVQKYLDLLFSFVPTNGKDGGRTELMSPSQWVKTFHGLVKGYHRIDSKRKQESVASGSGDGTDFLVGVSQTKHQLDTIERTL</sequence>
<reference evidence="1 2" key="1">
    <citation type="journal article" date="2022" name="bioRxiv">
        <title>The genome of the oomycete Peronosclerospora sorghi, a cosmopolitan pathogen of maize and sorghum, is inflated with dispersed pseudogenes.</title>
        <authorList>
            <person name="Fletcher K."/>
            <person name="Martin F."/>
            <person name="Isakeit T."/>
            <person name="Cavanaugh K."/>
            <person name="Magill C."/>
            <person name="Michelmore R."/>
        </authorList>
    </citation>
    <scope>NUCLEOTIDE SEQUENCE [LARGE SCALE GENOMIC DNA]</scope>
    <source>
        <strain evidence="1">P6</strain>
    </source>
</reference>
<proteinExistence type="predicted"/>
<name>A0ACC0WAQ5_9STRA</name>
<organism evidence="1 2">
    <name type="scientific">Peronosclerospora sorghi</name>
    <dbReference type="NCBI Taxonomy" id="230839"/>
    <lineage>
        <taxon>Eukaryota</taxon>
        <taxon>Sar</taxon>
        <taxon>Stramenopiles</taxon>
        <taxon>Oomycota</taxon>
        <taxon>Peronosporomycetes</taxon>
        <taxon>Peronosporales</taxon>
        <taxon>Peronosporaceae</taxon>
        <taxon>Peronosclerospora</taxon>
    </lineage>
</organism>
<evidence type="ECO:0000313" key="2">
    <source>
        <dbReference type="Proteomes" id="UP001163321"/>
    </source>
</evidence>
<evidence type="ECO:0000313" key="1">
    <source>
        <dbReference type="EMBL" id="KAI9914781.1"/>
    </source>
</evidence>
<gene>
    <name evidence="1" type="ORF">PsorP6_008553</name>
</gene>
<dbReference type="EMBL" id="CM047582">
    <property type="protein sequence ID" value="KAI9914781.1"/>
    <property type="molecule type" value="Genomic_DNA"/>
</dbReference>
<comment type="caution">
    <text evidence="1">The sequence shown here is derived from an EMBL/GenBank/DDBJ whole genome shotgun (WGS) entry which is preliminary data.</text>
</comment>
<dbReference type="Proteomes" id="UP001163321">
    <property type="component" value="Chromosome 3"/>
</dbReference>